<dbReference type="PANTHER" id="PTHR43668">
    <property type="entry name" value="ALLANTOINASE"/>
    <property type="match status" value="1"/>
</dbReference>
<keyword evidence="6" id="KW-1185">Reference proteome</keyword>
<comment type="caution">
    <text evidence="5">The sequence shown here is derived from an EMBL/GenBank/DDBJ whole genome shotgun (WGS) entry which is preliminary data.</text>
</comment>
<name>A0ABD4Z5H6_9CREN</name>
<dbReference type="InterPro" id="IPR032466">
    <property type="entry name" value="Metal_Hydrolase"/>
</dbReference>
<reference evidence="5 6" key="1">
    <citation type="submission" date="2023-05" db="EMBL/GenBank/DDBJ databases">
        <title>A new hyperthermophilic archaea 'Ignisphaera cupida' sp. nov. and description of the family 'Ignisphaeraceae' fam. nov.</title>
        <authorList>
            <person name="Podosokorskaya O.A."/>
            <person name="Elcheninov A.G."/>
            <person name="Klukina A."/>
            <person name="Merkel A.Y."/>
        </authorList>
    </citation>
    <scope>NUCLEOTIDE SEQUENCE [LARGE SCALE GENOMIC DNA]</scope>
    <source>
        <strain evidence="5 6">4213-co</strain>
    </source>
</reference>
<gene>
    <name evidence="5" type="primary">pyrC</name>
    <name evidence="5" type="ORF">QPL79_03750</name>
</gene>
<evidence type="ECO:0000313" key="5">
    <source>
        <dbReference type="EMBL" id="MDK6028469.1"/>
    </source>
</evidence>
<dbReference type="EMBL" id="JASNVW010000002">
    <property type="protein sequence ID" value="MDK6028469.1"/>
    <property type="molecule type" value="Genomic_DNA"/>
</dbReference>
<dbReference type="AlphaFoldDB" id="A0ABD4Z5H6"/>
<dbReference type="InterPro" id="IPR011059">
    <property type="entry name" value="Metal-dep_hydrolase_composite"/>
</dbReference>
<dbReference type="GO" id="GO:0004151">
    <property type="term" value="F:dihydroorotase activity"/>
    <property type="evidence" value="ECO:0007669"/>
    <property type="project" value="UniProtKB-EC"/>
</dbReference>
<proteinExistence type="predicted"/>
<keyword evidence="2" id="KW-0479">Metal-binding</keyword>
<dbReference type="PANTHER" id="PTHR43668:SF2">
    <property type="entry name" value="ALLANTOINASE"/>
    <property type="match status" value="1"/>
</dbReference>
<dbReference type="Gene3D" id="3.20.20.140">
    <property type="entry name" value="Metal-dependent hydrolases"/>
    <property type="match status" value="1"/>
</dbReference>
<accession>A0ABD4Z5H6</accession>
<dbReference type="GO" id="GO:0046872">
    <property type="term" value="F:metal ion binding"/>
    <property type="evidence" value="ECO:0007669"/>
    <property type="project" value="UniProtKB-KW"/>
</dbReference>
<evidence type="ECO:0000313" key="6">
    <source>
        <dbReference type="Proteomes" id="UP001529235"/>
    </source>
</evidence>
<dbReference type="SUPFAM" id="SSF51338">
    <property type="entry name" value="Composite domain of metallo-dependent hydrolases"/>
    <property type="match status" value="1"/>
</dbReference>
<dbReference type="RefSeq" id="WP_285273454.1">
    <property type="nucleotide sequence ID" value="NZ_JASNVW010000002.1"/>
</dbReference>
<protein>
    <submittedName>
        <fullName evidence="5">Dihydroorotase</fullName>
        <ecNumber evidence="5">3.5.2.3</ecNumber>
    </submittedName>
</protein>
<organism evidence="5 6">
    <name type="scientific">Ignisphaera cupida</name>
    <dbReference type="NCBI Taxonomy" id="3050454"/>
    <lineage>
        <taxon>Archaea</taxon>
        <taxon>Thermoproteota</taxon>
        <taxon>Thermoprotei</taxon>
        <taxon>Desulfurococcales</taxon>
        <taxon>Desulfurococcaceae</taxon>
        <taxon>Ignisphaera</taxon>
    </lineage>
</organism>
<sequence length="433" mass="48168">MKILFIKALLDEVKEVTVFVDEKGFVTKVKGGVFKELCKEFECSDLTEYGVALPGFIDIHTHLRGLELAYKEDEESGTKAAARGGYTAIVDMPNTKPRINNFNALKLKLEKLNANAYTDFGVAISPPLDRDFNEFKLLVKRSEVVAVGELFPEELNTLPQVIEVMAQAKIKKPVLIHPEHISFISECEKGFRWLCRPLEAELKSLIEVYRIVSNNFRHIPIHITHATNPVSIVYAKKLGFTVDTTPHYIYLSNEEEYSKGCIAKVNPPLRHSSTRNIMTEYIGYVDAISTDHAPHSITEKSQDFNACPPGIASIEIAPSLMLNLVSKNVIDLNTLIRLLSLGPSKILGLEKWGCADTGCIASYTIVNLEKSWVIDSSNFYSKACYSPYDGLRIRGSVEATIIRGTVVHLNGEIVSKPIGKPFGCLNYDSGQPT</sequence>
<dbReference type="PROSITE" id="PS00483">
    <property type="entry name" value="DIHYDROOROTASE_2"/>
    <property type="match status" value="1"/>
</dbReference>
<dbReference type="InterPro" id="IPR006680">
    <property type="entry name" value="Amidohydro-rel"/>
</dbReference>
<evidence type="ECO:0000259" key="4">
    <source>
        <dbReference type="Pfam" id="PF01979"/>
    </source>
</evidence>
<dbReference type="EC" id="3.5.2.3" evidence="5"/>
<dbReference type="SUPFAM" id="SSF51556">
    <property type="entry name" value="Metallo-dependent hydrolases"/>
    <property type="match status" value="1"/>
</dbReference>
<feature type="domain" description="Amidohydrolase-related" evidence="4">
    <location>
        <begin position="52"/>
        <end position="407"/>
    </location>
</feature>
<dbReference type="Pfam" id="PF01979">
    <property type="entry name" value="Amidohydro_1"/>
    <property type="match status" value="1"/>
</dbReference>
<dbReference type="InterPro" id="IPR002195">
    <property type="entry name" value="Dihydroorotase_CS"/>
</dbReference>
<dbReference type="InterPro" id="IPR050138">
    <property type="entry name" value="DHOase/Allantoinase_Hydrolase"/>
</dbReference>
<comment type="cofactor">
    <cofactor evidence="1">
        <name>Zn(2+)</name>
        <dbReference type="ChEBI" id="CHEBI:29105"/>
    </cofactor>
</comment>
<evidence type="ECO:0000256" key="3">
    <source>
        <dbReference type="ARBA" id="ARBA00022801"/>
    </source>
</evidence>
<dbReference type="Proteomes" id="UP001529235">
    <property type="component" value="Unassembled WGS sequence"/>
</dbReference>
<evidence type="ECO:0000256" key="1">
    <source>
        <dbReference type="ARBA" id="ARBA00001947"/>
    </source>
</evidence>
<keyword evidence="3 5" id="KW-0378">Hydrolase</keyword>
<dbReference type="NCBIfam" id="TIGR00857">
    <property type="entry name" value="pyrC_multi"/>
    <property type="match status" value="1"/>
</dbReference>
<evidence type="ECO:0000256" key="2">
    <source>
        <dbReference type="ARBA" id="ARBA00022723"/>
    </source>
</evidence>